<evidence type="ECO:0000313" key="2">
    <source>
        <dbReference type="Proteomes" id="UP000604046"/>
    </source>
</evidence>
<proteinExistence type="predicted"/>
<evidence type="ECO:0000313" key="1">
    <source>
        <dbReference type="EMBL" id="CAE7541232.1"/>
    </source>
</evidence>
<sequence length="92" mass="10099">MASRSAAVPQAIFVPSLQLRAPPSFMQKKRGSKANGACHIPASVKPAPGVPFRKSRVSAEWEEWEVLHCVLLHLSWPRGGQQCEQQQSLHGS</sequence>
<keyword evidence="2" id="KW-1185">Reference proteome</keyword>
<accession>A0A812TW44</accession>
<comment type="caution">
    <text evidence="1">The sequence shown here is derived from an EMBL/GenBank/DDBJ whole genome shotgun (WGS) entry which is preliminary data.</text>
</comment>
<dbReference type="AlphaFoldDB" id="A0A812TW44"/>
<reference evidence="1" key="1">
    <citation type="submission" date="2021-02" db="EMBL/GenBank/DDBJ databases">
        <authorList>
            <person name="Dougan E. K."/>
            <person name="Rhodes N."/>
            <person name="Thang M."/>
            <person name="Chan C."/>
        </authorList>
    </citation>
    <scope>NUCLEOTIDE SEQUENCE</scope>
</reference>
<dbReference type="Proteomes" id="UP000604046">
    <property type="component" value="Unassembled WGS sequence"/>
</dbReference>
<name>A0A812TW44_9DINO</name>
<organism evidence="1 2">
    <name type="scientific">Symbiodinium natans</name>
    <dbReference type="NCBI Taxonomy" id="878477"/>
    <lineage>
        <taxon>Eukaryota</taxon>
        <taxon>Sar</taxon>
        <taxon>Alveolata</taxon>
        <taxon>Dinophyceae</taxon>
        <taxon>Suessiales</taxon>
        <taxon>Symbiodiniaceae</taxon>
        <taxon>Symbiodinium</taxon>
    </lineage>
</organism>
<dbReference type="EMBL" id="CAJNDS010002603">
    <property type="protein sequence ID" value="CAE7541232.1"/>
    <property type="molecule type" value="Genomic_DNA"/>
</dbReference>
<gene>
    <name evidence="1" type="ORF">SNAT2548_LOCUS30349</name>
</gene>
<protein>
    <submittedName>
        <fullName evidence="1">Uncharacterized protein</fullName>
    </submittedName>
</protein>